<accession>A0ACC1WXC8</accession>
<dbReference type="Proteomes" id="UP001164539">
    <property type="component" value="Chromosome 13"/>
</dbReference>
<organism evidence="1 2">
    <name type="scientific">Melia azedarach</name>
    <name type="common">Chinaberry tree</name>
    <dbReference type="NCBI Taxonomy" id="155640"/>
    <lineage>
        <taxon>Eukaryota</taxon>
        <taxon>Viridiplantae</taxon>
        <taxon>Streptophyta</taxon>
        <taxon>Embryophyta</taxon>
        <taxon>Tracheophyta</taxon>
        <taxon>Spermatophyta</taxon>
        <taxon>Magnoliopsida</taxon>
        <taxon>eudicotyledons</taxon>
        <taxon>Gunneridae</taxon>
        <taxon>Pentapetalae</taxon>
        <taxon>rosids</taxon>
        <taxon>malvids</taxon>
        <taxon>Sapindales</taxon>
        <taxon>Meliaceae</taxon>
        <taxon>Melia</taxon>
    </lineage>
</organism>
<name>A0ACC1WXC8_MELAZ</name>
<keyword evidence="2" id="KW-1185">Reference proteome</keyword>
<protein>
    <submittedName>
        <fullName evidence="1">Quinone oxidoreductase</fullName>
    </submittedName>
</protein>
<dbReference type="EMBL" id="CM051406">
    <property type="protein sequence ID" value="KAJ4703393.1"/>
    <property type="molecule type" value="Genomic_DNA"/>
</dbReference>
<proteinExistence type="predicted"/>
<reference evidence="1 2" key="1">
    <citation type="journal article" date="2023" name="Science">
        <title>Complex scaffold remodeling in plant triterpene biosynthesis.</title>
        <authorList>
            <person name="De La Pena R."/>
            <person name="Hodgson H."/>
            <person name="Liu J.C."/>
            <person name="Stephenson M.J."/>
            <person name="Martin A.C."/>
            <person name="Owen C."/>
            <person name="Harkess A."/>
            <person name="Leebens-Mack J."/>
            <person name="Jimenez L.E."/>
            <person name="Osbourn A."/>
            <person name="Sattely E.S."/>
        </authorList>
    </citation>
    <scope>NUCLEOTIDE SEQUENCE [LARGE SCALE GENOMIC DNA]</scope>
    <source>
        <strain evidence="2">cv. JPN11</strain>
        <tissue evidence="1">Leaf</tissue>
    </source>
</reference>
<comment type="caution">
    <text evidence="1">The sequence shown here is derived from an EMBL/GenBank/DDBJ whole genome shotgun (WGS) entry which is preliminary data.</text>
</comment>
<evidence type="ECO:0000313" key="1">
    <source>
        <dbReference type="EMBL" id="KAJ4703393.1"/>
    </source>
</evidence>
<gene>
    <name evidence="1" type="ORF">OWV82_023306</name>
</gene>
<evidence type="ECO:0000313" key="2">
    <source>
        <dbReference type="Proteomes" id="UP001164539"/>
    </source>
</evidence>
<sequence>MKAVVIRAPGDPEVLQLQEVEDPQIKDDEVLIKVEAAGLNRADTLQRKGSYPPPQGCSPLPGLECSGTIEAIGKNVSRWKIGDQVCALLGGGGYAEKVAVPAGQVLPVPSGVSLKDAAAFPEVACTVWSTVFMISHLSAGETFLVHGGSSGIGTFAIQIAKCQGVKVFVTAGSEEKLAFCKDLGADVCINYKTEDFVARVKEETGGKAVDVILDCMGASYLQRNLDSLNINGRLFIIGTQGGAKAELNIVSLLAKRLTVQAAGLRNRTTENKSVIVSEVEKNVWPAIVAGKVKPVIYKYFPLSEAAKAHQLMESSKHIGKILLVP</sequence>